<reference evidence="2" key="1">
    <citation type="journal article" date="2021" name="Cell">
        <title>Tracing the genetic footprints of vertebrate landing in non-teleost ray-finned fishes.</title>
        <authorList>
            <person name="Bi X."/>
            <person name="Wang K."/>
            <person name="Yang L."/>
            <person name="Pan H."/>
            <person name="Jiang H."/>
            <person name="Wei Q."/>
            <person name="Fang M."/>
            <person name="Yu H."/>
            <person name="Zhu C."/>
            <person name="Cai Y."/>
            <person name="He Y."/>
            <person name="Gan X."/>
            <person name="Zeng H."/>
            <person name="Yu D."/>
            <person name="Zhu Y."/>
            <person name="Jiang H."/>
            <person name="Qiu Q."/>
            <person name="Yang H."/>
            <person name="Zhang Y.E."/>
            <person name="Wang W."/>
            <person name="Zhu M."/>
            <person name="He S."/>
            <person name="Zhang G."/>
        </authorList>
    </citation>
    <scope>NUCLEOTIDE SEQUENCE</scope>
    <source>
        <strain evidence="2">Allg_001</strain>
    </source>
</reference>
<dbReference type="InterPro" id="IPR053280">
    <property type="entry name" value="Aerolysin-like_pore-former"/>
</dbReference>
<dbReference type="PANTHER" id="PTHR34007:SF1">
    <property type="entry name" value="AEROLYSIN-LIKE PROTEIN-RELATED"/>
    <property type="match status" value="1"/>
</dbReference>
<gene>
    <name evidence="2" type="primary">Aep1_7</name>
    <name evidence="2" type="ORF">GTO95_0010164</name>
</gene>
<dbReference type="EMBL" id="JAAWVO010046393">
    <property type="protein sequence ID" value="MBN3319646.1"/>
    <property type="molecule type" value="Genomic_DNA"/>
</dbReference>
<comment type="caution">
    <text evidence="2">The sequence shown here is derived from an EMBL/GenBank/DDBJ whole genome shotgun (WGS) entry which is preliminary data.</text>
</comment>
<dbReference type="Proteomes" id="UP000736164">
    <property type="component" value="Unassembled WGS sequence"/>
</dbReference>
<dbReference type="Pfam" id="PF01419">
    <property type="entry name" value="Jacalin"/>
    <property type="match status" value="1"/>
</dbReference>
<dbReference type="CDD" id="cd09302">
    <property type="entry name" value="Jacalin_like"/>
    <property type="match status" value="1"/>
</dbReference>
<dbReference type="Gene3D" id="2.170.15.10">
    <property type="entry name" value="Proaerolysin, chain A, domain 3"/>
    <property type="match status" value="1"/>
</dbReference>
<dbReference type="PANTHER" id="PTHR34007">
    <property type="entry name" value="AEROLYSIN-LIKE PROTEIN-RELATED"/>
    <property type="match status" value="1"/>
</dbReference>
<protein>
    <submittedName>
        <fullName evidence="2">AEP1 protein</fullName>
    </submittedName>
</protein>
<organism evidence="2 3">
    <name type="scientific">Atractosteus spatula</name>
    <name type="common">Alligator gar</name>
    <name type="synonym">Lepisosteus spatula</name>
    <dbReference type="NCBI Taxonomy" id="7917"/>
    <lineage>
        <taxon>Eukaryota</taxon>
        <taxon>Metazoa</taxon>
        <taxon>Chordata</taxon>
        <taxon>Craniata</taxon>
        <taxon>Vertebrata</taxon>
        <taxon>Euteleostomi</taxon>
        <taxon>Actinopterygii</taxon>
        <taxon>Neopterygii</taxon>
        <taxon>Holostei</taxon>
        <taxon>Semionotiformes</taxon>
        <taxon>Lepisosteidae</taxon>
        <taxon>Atractosteus</taxon>
    </lineage>
</organism>
<evidence type="ECO:0000313" key="2">
    <source>
        <dbReference type="EMBL" id="MBN3319646.1"/>
    </source>
</evidence>
<feature type="non-terminal residue" evidence="2">
    <location>
        <position position="1"/>
    </location>
</feature>
<name>A0A8J7TE75_ATRSP</name>
<feature type="domain" description="Jacalin-type lectin" evidence="1">
    <location>
        <begin position="4"/>
        <end position="143"/>
    </location>
</feature>
<sequence>MAYSTTACMVGGQGGNRFYFDGQNDGATLEKIGVWVGGWQVKAVRIWLTNGEVREFGNLGSGYKEFEFEPGEIFTSLSLWGNGAGTRLGAIKFKTSRNRQFFVKMTEWELQTEYPMDVASGICLGVMGQAEVDIDCLGFIFMNAIESTIITNVEYPTLEDAIPQVTTEAIRCMIYENPSSVTQEYALETSKTITKTSSWSVCNRMEFTFDIQVDGESPGDLGHLTSV</sequence>
<dbReference type="InterPro" id="IPR001229">
    <property type="entry name" value="Jacalin-like_lectin_dom"/>
</dbReference>
<accession>A0A8J7TE75</accession>
<evidence type="ECO:0000259" key="1">
    <source>
        <dbReference type="PROSITE" id="PS51752"/>
    </source>
</evidence>
<dbReference type="PROSITE" id="PS51752">
    <property type="entry name" value="JACALIN_LECTIN"/>
    <property type="match status" value="1"/>
</dbReference>
<dbReference type="AlphaFoldDB" id="A0A8J7TE75"/>
<evidence type="ECO:0000313" key="3">
    <source>
        <dbReference type="Proteomes" id="UP000736164"/>
    </source>
</evidence>
<keyword evidence="3" id="KW-1185">Reference proteome</keyword>
<dbReference type="InterPro" id="IPR036404">
    <property type="entry name" value="Jacalin-like_lectin_dom_sf"/>
</dbReference>
<proteinExistence type="predicted"/>
<dbReference type="Gene3D" id="2.100.10.30">
    <property type="entry name" value="Jacalin-like lectin domain"/>
    <property type="match status" value="1"/>
</dbReference>
<dbReference type="SUPFAM" id="SSF51101">
    <property type="entry name" value="Mannose-binding lectins"/>
    <property type="match status" value="1"/>
</dbReference>
<feature type="non-terminal residue" evidence="2">
    <location>
        <position position="227"/>
    </location>
</feature>